<dbReference type="EMBL" id="CP036290">
    <property type="protein sequence ID" value="QDU84922.1"/>
    <property type="molecule type" value="Genomic_DNA"/>
</dbReference>
<feature type="coiled-coil region" evidence="6">
    <location>
        <begin position="229"/>
        <end position="263"/>
    </location>
</feature>
<evidence type="ECO:0000256" key="2">
    <source>
        <dbReference type="ARBA" id="ARBA00022475"/>
    </source>
</evidence>
<evidence type="ECO:0000256" key="6">
    <source>
        <dbReference type="SAM" id="Coils"/>
    </source>
</evidence>
<dbReference type="RefSeq" id="WP_145187313.1">
    <property type="nucleotide sequence ID" value="NZ_CP036290.1"/>
</dbReference>
<evidence type="ECO:0000313" key="10">
    <source>
        <dbReference type="Proteomes" id="UP000319342"/>
    </source>
</evidence>
<evidence type="ECO:0000256" key="4">
    <source>
        <dbReference type="ARBA" id="ARBA00022989"/>
    </source>
</evidence>
<dbReference type="Pfam" id="PF02706">
    <property type="entry name" value="Wzz"/>
    <property type="match status" value="1"/>
</dbReference>
<keyword evidence="5 7" id="KW-0472">Membrane</keyword>
<protein>
    <submittedName>
        <fullName evidence="9">Chain length determinant protein</fullName>
    </submittedName>
</protein>
<keyword evidence="10" id="KW-1185">Reference proteome</keyword>
<feature type="transmembrane region" description="Helical" evidence="7">
    <location>
        <begin position="500"/>
        <end position="521"/>
    </location>
</feature>
<evidence type="ECO:0000259" key="8">
    <source>
        <dbReference type="Pfam" id="PF02706"/>
    </source>
</evidence>
<evidence type="ECO:0000313" key="9">
    <source>
        <dbReference type="EMBL" id="QDU84922.1"/>
    </source>
</evidence>
<accession>A0A518D0B0</accession>
<evidence type="ECO:0000256" key="1">
    <source>
        <dbReference type="ARBA" id="ARBA00004651"/>
    </source>
</evidence>
<evidence type="ECO:0000256" key="5">
    <source>
        <dbReference type="ARBA" id="ARBA00023136"/>
    </source>
</evidence>
<proteinExistence type="predicted"/>
<dbReference type="InterPro" id="IPR003856">
    <property type="entry name" value="LPS_length_determ_N"/>
</dbReference>
<feature type="transmembrane region" description="Helical" evidence="7">
    <location>
        <begin position="23"/>
        <end position="43"/>
    </location>
</feature>
<dbReference type="GO" id="GO:0005886">
    <property type="term" value="C:plasma membrane"/>
    <property type="evidence" value="ECO:0007669"/>
    <property type="project" value="UniProtKB-SubCell"/>
</dbReference>
<name>A0A518D0B0_9BACT</name>
<keyword evidence="2" id="KW-1003">Cell membrane</keyword>
<reference evidence="9 10" key="1">
    <citation type="submission" date="2019-02" db="EMBL/GenBank/DDBJ databases">
        <title>Deep-cultivation of Planctomycetes and their phenomic and genomic characterization uncovers novel biology.</title>
        <authorList>
            <person name="Wiegand S."/>
            <person name="Jogler M."/>
            <person name="Boedeker C."/>
            <person name="Pinto D."/>
            <person name="Vollmers J."/>
            <person name="Rivas-Marin E."/>
            <person name="Kohn T."/>
            <person name="Peeters S.H."/>
            <person name="Heuer A."/>
            <person name="Rast P."/>
            <person name="Oberbeckmann S."/>
            <person name="Bunk B."/>
            <person name="Jeske O."/>
            <person name="Meyerdierks A."/>
            <person name="Storesund J.E."/>
            <person name="Kallscheuer N."/>
            <person name="Luecker S."/>
            <person name="Lage O.M."/>
            <person name="Pohl T."/>
            <person name="Merkel B.J."/>
            <person name="Hornburger P."/>
            <person name="Mueller R.-W."/>
            <person name="Bruemmer F."/>
            <person name="Labrenz M."/>
            <person name="Spormann A.M."/>
            <person name="Op den Camp H."/>
            <person name="Overmann J."/>
            <person name="Amann R."/>
            <person name="Jetten M.S.M."/>
            <person name="Mascher T."/>
            <person name="Medema M.H."/>
            <person name="Devos D.P."/>
            <person name="Kaster A.-K."/>
            <person name="Ovreas L."/>
            <person name="Rohde M."/>
            <person name="Galperin M.Y."/>
            <person name="Jogler C."/>
        </authorList>
    </citation>
    <scope>NUCLEOTIDE SEQUENCE [LARGE SCALE GENOMIC DNA]</scope>
    <source>
        <strain evidence="9 10">Pla163</strain>
    </source>
</reference>
<evidence type="ECO:0000256" key="7">
    <source>
        <dbReference type="SAM" id="Phobius"/>
    </source>
</evidence>
<gene>
    <name evidence="9" type="ORF">Pla163_20410</name>
</gene>
<dbReference type="InterPro" id="IPR050445">
    <property type="entry name" value="Bact_polysacc_biosynth/exp"/>
</dbReference>
<organism evidence="9 10">
    <name type="scientific">Rohdeia mirabilis</name>
    <dbReference type="NCBI Taxonomy" id="2528008"/>
    <lineage>
        <taxon>Bacteria</taxon>
        <taxon>Pseudomonadati</taxon>
        <taxon>Planctomycetota</taxon>
        <taxon>Planctomycetia</taxon>
        <taxon>Planctomycetia incertae sedis</taxon>
        <taxon>Rohdeia</taxon>
    </lineage>
</organism>
<dbReference type="OrthoDB" id="7411292at2"/>
<sequence>MAIQVESPAQLSELGAVFRRRRWWFIVPVLLSIGIGAILVFLLPNKYEVDIQVKLVEVKYDQEEHFRSGGKQGFLQRDLESAETEIKEPSRLHRLIRELGWVDYQELDALDRQDYIEKVQDNISVDVVAKSKDVGSSFVNLSYMDVDSNRAELFLERLTKLWVEENFMRDQRQIQTKLAAARASREGYLTRVAENRKKKNDLIDRHEMPFDANQRTRQTNQGDPVYERIARTQNRLLEIGNERAKLEIERDRVVESLEFMQEKVLSASIERGSSNDDGKLKRILDEIDSVNEDLANLRPANPEFETLRAKLRELEKLANERTGGTADTEIVERVDNPDRPPLLARIDELEVEIAILAGEAERLTEQLAVDRRAHQTRTGVARELDALDVDIESDLMLLATSQESVAGFERDLEAFNRLGPSYEITKEPLAPESPSSPNVPLVLFGSIVAGAVLGSALLVAREFLVPGFRIPADVASDLTVPILGIVGTVSTRRQRMARGMLGGVTALGTALFLGLVAWFLWAYQERQELLGTDLVERIEEIQYTLR</sequence>
<dbReference type="AlphaFoldDB" id="A0A518D0B0"/>
<feature type="transmembrane region" description="Helical" evidence="7">
    <location>
        <begin position="441"/>
        <end position="460"/>
    </location>
</feature>
<dbReference type="Proteomes" id="UP000319342">
    <property type="component" value="Chromosome"/>
</dbReference>
<dbReference type="PANTHER" id="PTHR32309:SF31">
    <property type="entry name" value="CAPSULAR EXOPOLYSACCHARIDE FAMILY"/>
    <property type="match status" value="1"/>
</dbReference>
<feature type="domain" description="Polysaccharide chain length determinant N-terminal" evidence="8">
    <location>
        <begin position="11"/>
        <end position="86"/>
    </location>
</feature>
<evidence type="ECO:0000256" key="3">
    <source>
        <dbReference type="ARBA" id="ARBA00022692"/>
    </source>
</evidence>
<dbReference type="PANTHER" id="PTHR32309">
    <property type="entry name" value="TYROSINE-PROTEIN KINASE"/>
    <property type="match status" value="1"/>
</dbReference>
<keyword evidence="3 7" id="KW-0812">Transmembrane</keyword>
<keyword evidence="6" id="KW-0175">Coiled coil</keyword>
<keyword evidence="4 7" id="KW-1133">Transmembrane helix</keyword>
<comment type="subcellular location">
    <subcellularLocation>
        <location evidence="1">Cell membrane</location>
        <topology evidence="1">Multi-pass membrane protein</topology>
    </subcellularLocation>
</comment>